<name>A0A0G0EQX5_UNCC3</name>
<accession>A0A0G0EQX5</accession>
<dbReference type="GO" id="GO:0004534">
    <property type="term" value="F:5'-3' RNA exonuclease activity"/>
    <property type="evidence" value="ECO:0007669"/>
    <property type="project" value="TreeGrafter"/>
</dbReference>
<evidence type="ECO:0000313" key="3">
    <source>
        <dbReference type="Proteomes" id="UP000034581"/>
    </source>
</evidence>
<dbReference type="InterPro" id="IPR016195">
    <property type="entry name" value="Pol/histidinol_Pase-like"/>
</dbReference>
<dbReference type="InterPro" id="IPR004013">
    <property type="entry name" value="PHP_dom"/>
</dbReference>
<feature type="domain" description="Polymerase/histidinol phosphatase N-terminal" evidence="1">
    <location>
        <begin position="6"/>
        <end position="71"/>
    </location>
</feature>
<proteinExistence type="predicted"/>
<dbReference type="STRING" id="1618350.UR67_C0004G0094"/>
<dbReference type="InterPro" id="IPR003141">
    <property type="entry name" value="Pol/His_phosphatase_N"/>
</dbReference>
<dbReference type="PATRIC" id="fig|1618350.3.peg.729"/>
<comment type="caution">
    <text evidence="2">The sequence shown here is derived from an EMBL/GenBank/DDBJ whole genome shotgun (WGS) entry which is preliminary data.</text>
</comment>
<dbReference type="Gene3D" id="1.10.150.650">
    <property type="match status" value="1"/>
</dbReference>
<reference evidence="2 3" key="1">
    <citation type="journal article" date="2015" name="Nature">
        <title>rRNA introns, odd ribosomes, and small enigmatic genomes across a large radiation of phyla.</title>
        <authorList>
            <person name="Brown C.T."/>
            <person name="Hug L.A."/>
            <person name="Thomas B.C."/>
            <person name="Sharon I."/>
            <person name="Castelle C.J."/>
            <person name="Singh A."/>
            <person name="Wilkins M.J."/>
            <person name="Williams K.H."/>
            <person name="Banfield J.F."/>
        </authorList>
    </citation>
    <scope>NUCLEOTIDE SEQUENCE [LARGE SCALE GENOMIC DNA]</scope>
</reference>
<gene>
    <name evidence="2" type="ORF">UR67_C0004G0094</name>
</gene>
<evidence type="ECO:0000259" key="1">
    <source>
        <dbReference type="SMART" id="SM00481"/>
    </source>
</evidence>
<evidence type="ECO:0000313" key="2">
    <source>
        <dbReference type="EMBL" id="KKP69697.1"/>
    </source>
</evidence>
<dbReference type="PANTHER" id="PTHR42924:SF3">
    <property type="entry name" value="POLYMERASE_HISTIDINOL PHOSPHATASE N-TERMINAL DOMAIN-CONTAINING PROTEIN"/>
    <property type="match status" value="1"/>
</dbReference>
<dbReference type="PANTHER" id="PTHR42924">
    <property type="entry name" value="EXONUCLEASE"/>
    <property type="match status" value="1"/>
</dbReference>
<dbReference type="InterPro" id="IPR052018">
    <property type="entry name" value="PHP_domain"/>
</dbReference>
<dbReference type="CDD" id="cd07438">
    <property type="entry name" value="PHP_HisPPase_AMP"/>
    <property type="match status" value="1"/>
</dbReference>
<dbReference type="GO" id="GO:0035312">
    <property type="term" value="F:5'-3' DNA exonuclease activity"/>
    <property type="evidence" value="ECO:0007669"/>
    <property type="project" value="TreeGrafter"/>
</dbReference>
<dbReference type="Proteomes" id="UP000034581">
    <property type="component" value="Unassembled WGS sequence"/>
</dbReference>
<dbReference type="SMART" id="SM00481">
    <property type="entry name" value="POLIIIAc"/>
    <property type="match status" value="1"/>
</dbReference>
<dbReference type="Gene3D" id="3.20.20.140">
    <property type="entry name" value="Metal-dependent hydrolases"/>
    <property type="match status" value="1"/>
</dbReference>
<organism evidence="2 3">
    <name type="scientific">candidate division CPR3 bacterium GW2011_GWF2_35_18</name>
    <dbReference type="NCBI Taxonomy" id="1618350"/>
    <lineage>
        <taxon>Bacteria</taxon>
        <taxon>Bacteria division CPR3</taxon>
    </lineage>
</organism>
<dbReference type="Pfam" id="PF02811">
    <property type="entry name" value="PHP"/>
    <property type="match status" value="1"/>
</dbReference>
<dbReference type="SUPFAM" id="SSF89550">
    <property type="entry name" value="PHP domain-like"/>
    <property type="match status" value="1"/>
</dbReference>
<dbReference type="AlphaFoldDB" id="A0A0G0EQX5"/>
<sequence>MHKKLIDLHCHTNASDGALSPSELVIKGFNLGLSAIAVTDHDSISGISEAMDAGEKLGIEVVPGVELSTLYQGKELHLLGYYIDIKAKWFLDLLHHFSAVRDERALKIIIILQKEGYTIDIQKVKNIAKGNVGKPHVARAVIENRENEKRLKEVFGSIPSISDYISRYMVAGKVANVPKEKLEFEKGITYIKKLGGVSVIAHPGYDLPPSDTSLEFLKKFKRKGLMGIEAIYFVENESRTKECVLYYQKVAHDLNMVVTGGSDFHGESEKIGTSLGLIGTGFEVGSELLKNLKKAARYKR</sequence>
<dbReference type="EMBL" id="LBQB01000004">
    <property type="protein sequence ID" value="KKP69697.1"/>
    <property type="molecule type" value="Genomic_DNA"/>
</dbReference>
<protein>
    <recommendedName>
        <fullName evidence="1">Polymerase/histidinol phosphatase N-terminal domain-containing protein</fullName>
    </recommendedName>
</protein>